<name>A0A3R9P904_9BACT</name>
<protein>
    <submittedName>
        <fullName evidence="5">Thiol-disulfide isomerase/thioredoxin</fullName>
    </submittedName>
</protein>
<dbReference type="GO" id="GO:0016491">
    <property type="term" value="F:oxidoreductase activity"/>
    <property type="evidence" value="ECO:0007669"/>
    <property type="project" value="InterPro"/>
</dbReference>
<dbReference type="InterPro" id="IPR017937">
    <property type="entry name" value="Thioredoxin_CS"/>
</dbReference>
<keyword evidence="6" id="KW-1185">Reference proteome</keyword>
<evidence type="ECO:0000256" key="3">
    <source>
        <dbReference type="ARBA" id="ARBA00023284"/>
    </source>
</evidence>
<keyword evidence="5" id="KW-0413">Isomerase</keyword>
<organism evidence="5 6">
    <name type="scientific">Edaphobacter aggregans</name>
    <dbReference type="NCBI Taxonomy" id="570835"/>
    <lineage>
        <taxon>Bacteria</taxon>
        <taxon>Pseudomonadati</taxon>
        <taxon>Acidobacteriota</taxon>
        <taxon>Terriglobia</taxon>
        <taxon>Terriglobales</taxon>
        <taxon>Acidobacteriaceae</taxon>
        <taxon>Edaphobacter</taxon>
    </lineage>
</organism>
<dbReference type="PROSITE" id="PS00194">
    <property type="entry name" value="THIOREDOXIN_1"/>
    <property type="match status" value="1"/>
</dbReference>
<dbReference type="GO" id="GO:0017004">
    <property type="term" value="P:cytochrome complex assembly"/>
    <property type="evidence" value="ECO:0007669"/>
    <property type="project" value="UniProtKB-KW"/>
</dbReference>
<dbReference type="PANTHER" id="PTHR42852:SF13">
    <property type="entry name" value="PROTEIN DIPZ"/>
    <property type="match status" value="1"/>
</dbReference>
<dbReference type="GO" id="GO:0030313">
    <property type="term" value="C:cell envelope"/>
    <property type="evidence" value="ECO:0007669"/>
    <property type="project" value="UniProtKB-SubCell"/>
</dbReference>
<gene>
    <name evidence="5" type="ORF">EDE15_1722</name>
</gene>
<sequence length="420" mass="46785">MKFSLFALCSVLLVGKWGQAQIAQEFSDPVVLLQEVARTYAAGADTFRMEAIEESVSENEFQHLWRKTYRTAIKGTGKLYRIETHSGSGSYIQVSDGETEWISQMEGKAYVKHPVPANWPTMPRVMSGGNFEISSAWRMRTYLEVEAARFKRAAFLPEETIQVEGHSFSCYVVRVTSSDSDLAANPELHSETTIWIDKKMLVFRKQMEQIHNYSIIGEVHIPHDELRITVYPVIDFQPKLDTALFHFSPPADSRLLASLEPHIDLPSMKPSAPMTGEQAPDVQFHAANGSSVSLKSFEGKPVLIDFWATWCGPCLLSMPSLARVYSDAKGKGLVLLSVDEDNLAESATSYLARHNYDWANYHEDGKIGKAFKNDRIPLTVLIDAKGKIVYYDFGGDEAGLRSAIAALGPEFSSTKASTAK</sequence>
<comment type="caution">
    <text evidence="5">The sequence shown here is derived from an EMBL/GenBank/DDBJ whole genome shotgun (WGS) entry which is preliminary data.</text>
</comment>
<comment type="subcellular location">
    <subcellularLocation>
        <location evidence="1">Cell envelope</location>
    </subcellularLocation>
</comment>
<keyword evidence="2" id="KW-0201">Cytochrome c-type biogenesis</keyword>
<dbReference type="SUPFAM" id="SSF52833">
    <property type="entry name" value="Thioredoxin-like"/>
    <property type="match status" value="1"/>
</dbReference>
<dbReference type="OrthoDB" id="108485at2"/>
<dbReference type="RefSeq" id="WP_125484853.1">
    <property type="nucleotide sequence ID" value="NZ_RSDW01000001.1"/>
</dbReference>
<evidence type="ECO:0000259" key="4">
    <source>
        <dbReference type="PROSITE" id="PS51352"/>
    </source>
</evidence>
<dbReference type="CDD" id="cd02966">
    <property type="entry name" value="TlpA_like_family"/>
    <property type="match status" value="1"/>
</dbReference>
<evidence type="ECO:0000256" key="2">
    <source>
        <dbReference type="ARBA" id="ARBA00022748"/>
    </source>
</evidence>
<dbReference type="InterPro" id="IPR013766">
    <property type="entry name" value="Thioredoxin_domain"/>
</dbReference>
<dbReference type="InterPro" id="IPR013740">
    <property type="entry name" value="Redoxin"/>
</dbReference>
<proteinExistence type="predicted"/>
<evidence type="ECO:0000256" key="1">
    <source>
        <dbReference type="ARBA" id="ARBA00004196"/>
    </source>
</evidence>
<keyword evidence="3" id="KW-0676">Redox-active center</keyword>
<reference evidence="5 6" key="1">
    <citation type="submission" date="2018-12" db="EMBL/GenBank/DDBJ databases">
        <title>Sequencing of bacterial isolates from soil warming experiment in Harvard Forest, Massachusetts, USA.</title>
        <authorList>
            <person name="Deangelis K."/>
        </authorList>
    </citation>
    <scope>NUCLEOTIDE SEQUENCE [LARGE SCALE GENOMIC DNA]</scope>
    <source>
        <strain evidence="5 6">EB153</strain>
    </source>
</reference>
<dbReference type="Gene3D" id="2.50.20.10">
    <property type="entry name" value="Lipoprotein localisation LolA/LolB/LppX"/>
    <property type="match status" value="1"/>
</dbReference>
<evidence type="ECO:0000313" key="5">
    <source>
        <dbReference type="EMBL" id="RSL16211.1"/>
    </source>
</evidence>
<dbReference type="Pfam" id="PF08534">
    <property type="entry name" value="Redoxin"/>
    <property type="match status" value="1"/>
</dbReference>
<dbReference type="PANTHER" id="PTHR42852">
    <property type="entry name" value="THIOL:DISULFIDE INTERCHANGE PROTEIN DSBE"/>
    <property type="match status" value="1"/>
</dbReference>
<dbReference type="Proteomes" id="UP000269669">
    <property type="component" value="Unassembled WGS sequence"/>
</dbReference>
<dbReference type="Gene3D" id="3.40.30.10">
    <property type="entry name" value="Glutaredoxin"/>
    <property type="match status" value="1"/>
</dbReference>
<dbReference type="PROSITE" id="PS51352">
    <property type="entry name" value="THIOREDOXIN_2"/>
    <property type="match status" value="1"/>
</dbReference>
<feature type="domain" description="Thioredoxin" evidence="4">
    <location>
        <begin position="273"/>
        <end position="409"/>
    </location>
</feature>
<dbReference type="InterPro" id="IPR036249">
    <property type="entry name" value="Thioredoxin-like_sf"/>
</dbReference>
<dbReference type="AlphaFoldDB" id="A0A3R9P904"/>
<evidence type="ECO:0000313" key="6">
    <source>
        <dbReference type="Proteomes" id="UP000269669"/>
    </source>
</evidence>
<dbReference type="EMBL" id="RSDW01000001">
    <property type="protein sequence ID" value="RSL16211.1"/>
    <property type="molecule type" value="Genomic_DNA"/>
</dbReference>
<dbReference type="GO" id="GO:0016853">
    <property type="term" value="F:isomerase activity"/>
    <property type="evidence" value="ECO:0007669"/>
    <property type="project" value="UniProtKB-KW"/>
</dbReference>
<dbReference type="InterPro" id="IPR050553">
    <property type="entry name" value="Thioredoxin_ResA/DsbE_sf"/>
</dbReference>
<accession>A0A3R9P904</accession>